<dbReference type="CDD" id="cd12797">
    <property type="entry name" value="M23_peptidase"/>
    <property type="match status" value="1"/>
</dbReference>
<dbReference type="GO" id="GO:0004222">
    <property type="term" value="F:metalloendopeptidase activity"/>
    <property type="evidence" value="ECO:0007669"/>
    <property type="project" value="TreeGrafter"/>
</dbReference>
<evidence type="ECO:0000313" key="2">
    <source>
        <dbReference type="EMBL" id="MBB6037617.1"/>
    </source>
</evidence>
<proteinExistence type="predicted"/>
<comment type="caution">
    <text evidence="2">The sequence shown here is derived from an EMBL/GenBank/DDBJ whole genome shotgun (WGS) entry which is preliminary data.</text>
</comment>
<dbReference type="InterPro" id="IPR050570">
    <property type="entry name" value="Cell_wall_metabolism_enzyme"/>
</dbReference>
<dbReference type="InterPro" id="IPR016047">
    <property type="entry name" value="M23ase_b-sheet_dom"/>
</dbReference>
<keyword evidence="3" id="KW-1185">Reference proteome</keyword>
<organism evidence="2 3">
    <name type="scientific">Phytomonospora endophytica</name>
    <dbReference type="NCBI Taxonomy" id="714109"/>
    <lineage>
        <taxon>Bacteria</taxon>
        <taxon>Bacillati</taxon>
        <taxon>Actinomycetota</taxon>
        <taxon>Actinomycetes</taxon>
        <taxon>Micromonosporales</taxon>
        <taxon>Micromonosporaceae</taxon>
        <taxon>Phytomonospora</taxon>
    </lineage>
</organism>
<protein>
    <submittedName>
        <fullName evidence="2">Murein DD-endopeptidase MepM/ murein hydrolase activator NlpD</fullName>
    </submittedName>
</protein>
<feature type="domain" description="M23ase beta-sheet core" evidence="1">
    <location>
        <begin position="78"/>
        <end position="171"/>
    </location>
</feature>
<dbReference type="SUPFAM" id="SSF51261">
    <property type="entry name" value="Duplicated hybrid motif"/>
    <property type="match status" value="1"/>
</dbReference>
<dbReference type="InterPro" id="IPR011055">
    <property type="entry name" value="Dup_hybrid_motif"/>
</dbReference>
<dbReference type="EMBL" id="JACHGT010000013">
    <property type="protein sequence ID" value="MBB6037617.1"/>
    <property type="molecule type" value="Genomic_DNA"/>
</dbReference>
<dbReference type="Proteomes" id="UP000548476">
    <property type="component" value="Unassembled WGS sequence"/>
</dbReference>
<dbReference type="RefSeq" id="WP_184790437.1">
    <property type="nucleotide sequence ID" value="NZ_BONT01000054.1"/>
</dbReference>
<dbReference type="PANTHER" id="PTHR21666">
    <property type="entry name" value="PEPTIDASE-RELATED"/>
    <property type="match status" value="1"/>
</dbReference>
<reference evidence="2 3" key="1">
    <citation type="submission" date="2020-08" db="EMBL/GenBank/DDBJ databases">
        <title>Genomic Encyclopedia of Type Strains, Phase IV (KMG-IV): sequencing the most valuable type-strain genomes for metagenomic binning, comparative biology and taxonomic classification.</title>
        <authorList>
            <person name="Goeker M."/>
        </authorList>
    </citation>
    <scope>NUCLEOTIDE SEQUENCE [LARGE SCALE GENOMIC DNA]</scope>
    <source>
        <strain evidence="2 3">YIM 65646</strain>
    </source>
</reference>
<gene>
    <name evidence="2" type="ORF">HNR73_005495</name>
</gene>
<evidence type="ECO:0000259" key="1">
    <source>
        <dbReference type="Pfam" id="PF01551"/>
    </source>
</evidence>
<keyword evidence="2" id="KW-0378">Hydrolase</keyword>
<evidence type="ECO:0000313" key="3">
    <source>
        <dbReference type="Proteomes" id="UP000548476"/>
    </source>
</evidence>
<dbReference type="Pfam" id="PF01551">
    <property type="entry name" value="Peptidase_M23"/>
    <property type="match status" value="1"/>
</dbReference>
<dbReference type="AlphaFoldDB" id="A0A841FWA5"/>
<sequence length="309" mass="32213">MSEKKKATTPRPRRRGLRLAIIGSALAVTALALSPLSPISPVNDADAASTAAAPNFEVPFPCGQSWSGQTRTNHSPQNAVDFNRTNDEGDTVAASAAGTVSVVKDKGNTSYGKYVVINHSGGYQTLYAHLSKWSVSVGQSVSLGQTIGYVGNTGGSTGAHLHYEQRSGGSAQKVRFDGGQAYYWGTKTYKSSNKCSGSGNPYTATQVCGSGYKVIDSAALKSGGKTYGTVYLAYNSSNKYNCVVTLKATSLGSKTAVKAYLEPKGKSRSTDSGSYTYYAGPIKKSAPSCVKWGGTAGPASYNSPSEHCG</sequence>
<dbReference type="Gene3D" id="2.70.70.10">
    <property type="entry name" value="Glucose Permease (Domain IIA)"/>
    <property type="match status" value="1"/>
</dbReference>
<name>A0A841FWA5_9ACTN</name>
<dbReference type="PANTHER" id="PTHR21666:SF270">
    <property type="entry name" value="MUREIN HYDROLASE ACTIVATOR ENVC"/>
    <property type="match status" value="1"/>
</dbReference>
<accession>A0A841FWA5</accession>